<dbReference type="RefSeq" id="WP_099954558.1">
    <property type="nucleotide sequence ID" value="NZ_CP028843.1"/>
</dbReference>
<gene>
    <name evidence="4" type="ORF">DA075_19135</name>
</gene>
<dbReference type="InterPro" id="IPR036291">
    <property type="entry name" value="NAD(P)-bd_dom_sf"/>
</dbReference>
<dbReference type="Gene3D" id="3.40.50.720">
    <property type="entry name" value="NAD(P)-binding Rossmann-like Domain"/>
    <property type="match status" value="1"/>
</dbReference>
<dbReference type="GO" id="GO:0006099">
    <property type="term" value="P:tricarboxylic acid cycle"/>
    <property type="evidence" value="ECO:0007669"/>
    <property type="project" value="UniProtKB-KW"/>
</dbReference>
<accession>A0A2R4WMJ1</accession>
<proteinExistence type="predicted"/>
<dbReference type="InterPro" id="IPR032875">
    <property type="entry name" value="Succ_CoA_lig_flav_dom"/>
</dbReference>
<keyword evidence="1" id="KW-0816">Tricarboxylic acid cycle</keyword>
<keyword evidence="2" id="KW-0547">Nucleotide-binding</keyword>
<dbReference type="PANTHER" id="PTHR42793">
    <property type="entry name" value="COA BINDING DOMAIN CONTAINING PROTEIN"/>
    <property type="match status" value="1"/>
</dbReference>
<dbReference type="SMART" id="SM00881">
    <property type="entry name" value="CoA_binding"/>
    <property type="match status" value="1"/>
</dbReference>
<evidence type="ECO:0000256" key="1">
    <source>
        <dbReference type="ARBA" id="ARBA00022532"/>
    </source>
</evidence>
<evidence type="ECO:0000313" key="4">
    <source>
        <dbReference type="EMBL" id="AWB22758.1"/>
    </source>
</evidence>
<dbReference type="SUPFAM" id="SSF51735">
    <property type="entry name" value="NAD(P)-binding Rossmann-fold domains"/>
    <property type="match status" value="1"/>
</dbReference>
<keyword evidence="5" id="KW-1185">Reference proteome</keyword>
<dbReference type="Proteomes" id="UP000244755">
    <property type="component" value="Chromosome 1"/>
</dbReference>
<dbReference type="GO" id="GO:0005524">
    <property type="term" value="F:ATP binding"/>
    <property type="evidence" value="ECO:0007669"/>
    <property type="project" value="UniProtKB-UniRule"/>
</dbReference>
<dbReference type="Gene3D" id="3.30.470.20">
    <property type="entry name" value="ATP-grasp fold, B domain"/>
    <property type="match status" value="1"/>
</dbReference>
<organism evidence="4 5">
    <name type="scientific">Methylobacterium currus</name>
    <dbReference type="NCBI Taxonomy" id="2051553"/>
    <lineage>
        <taxon>Bacteria</taxon>
        <taxon>Pseudomonadati</taxon>
        <taxon>Pseudomonadota</taxon>
        <taxon>Alphaproteobacteria</taxon>
        <taxon>Hyphomicrobiales</taxon>
        <taxon>Methylobacteriaceae</taxon>
        <taxon>Methylobacterium</taxon>
    </lineage>
</organism>
<dbReference type="Gene3D" id="3.40.50.261">
    <property type="entry name" value="Succinyl-CoA synthetase domains"/>
    <property type="match status" value="2"/>
</dbReference>
<dbReference type="KEGG" id="mee:DA075_19135"/>
<sequence>MSPSLGRSLLHPRSVALIGASDDATKTGGRPLAYLRRAGFSGAVYPVNPRRETVQGLRAYPSLDALPEVPDHAFILTPTEGALEAVAACVARGVPLATVLAGGFAEEGEAGRARETELRRILAGGSTRLLGPNSIGIVNVATGLSLTANGAFAEPEIRRGGVFVASHSGSMIGAILSRGLAKGLGFAGFVSTGSEVDLSLGEICAATLDDPAIDVYALFLESIAHGSDLRRFAAAAASQGKPVIAYKLGRSAQGAELSQSHTGAIAGEDGIADAFLRDCGIARVETLEGLIEGVPLIRRVGIPSRPLRPRVAVVTTTGGGAAMVVDQLGLRDIEAAVPSEATMARLTDRGVVAPRGRILDLTLAGTRPAVMSAALETLLEAPEFDLVVAVAGSSARFQPDLLVPAITSAARNAGRPLVAFAAPEAPQALAHLAEAGIPCFRTPEACGDAIAAVFGRRPAKALPPQVTTRAGGTSRLLDEAEGYAVLARLGLPVASHAVVEAGATASPIGYPVAVKLLSAQVLHKTELGGVALGIGDDAAFRVAAAGIAERVPRAQPGLAVERLLVQAMASGLGEVLLSIHRDADAGLVVMLAAGGILAEIHRDRSLRLGPVDRSEARAMMDEVKALRALAGYRGRERGDLDALADAIVALSACGADIVEAEINPLVVRRAGEGVVAVDAVVRVRENFMIGEAMTGETP</sequence>
<protein>
    <submittedName>
        <fullName evidence="4">CoA-binding protein</fullName>
    </submittedName>
</protein>
<dbReference type="InterPro" id="IPR013815">
    <property type="entry name" value="ATP_grasp_subdomain_1"/>
</dbReference>
<feature type="domain" description="ATP-grasp" evidence="3">
    <location>
        <begin position="483"/>
        <end position="688"/>
    </location>
</feature>
<dbReference type="EMBL" id="CP028843">
    <property type="protein sequence ID" value="AWB22758.1"/>
    <property type="molecule type" value="Genomic_DNA"/>
</dbReference>
<dbReference type="Gene3D" id="3.30.1490.20">
    <property type="entry name" value="ATP-grasp fold, A domain"/>
    <property type="match status" value="1"/>
</dbReference>
<dbReference type="InterPro" id="IPR003781">
    <property type="entry name" value="CoA-bd"/>
</dbReference>
<dbReference type="InterPro" id="IPR016102">
    <property type="entry name" value="Succinyl-CoA_synth-like"/>
</dbReference>
<dbReference type="InterPro" id="IPR011761">
    <property type="entry name" value="ATP-grasp"/>
</dbReference>
<dbReference type="SUPFAM" id="SSF52210">
    <property type="entry name" value="Succinyl-CoA synthetase domains"/>
    <property type="match status" value="2"/>
</dbReference>
<dbReference type="OrthoDB" id="9807426at2"/>
<dbReference type="PANTHER" id="PTHR42793:SF4">
    <property type="entry name" value="BLL6376 PROTEIN"/>
    <property type="match status" value="1"/>
</dbReference>
<dbReference type="PROSITE" id="PS50975">
    <property type="entry name" value="ATP_GRASP"/>
    <property type="match status" value="1"/>
</dbReference>
<evidence type="ECO:0000259" key="3">
    <source>
        <dbReference type="PROSITE" id="PS50975"/>
    </source>
</evidence>
<dbReference type="AlphaFoldDB" id="A0A2R4WMJ1"/>
<evidence type="ECO:0000256" key="2">
    <source>
        <dbReference type="PROSITE-ProRule" id="PRU00409"/>
    </source>
</evidence>
<keyword evidence="2" id="KW-0067">ATP-binding</keyword>
<evidence type="ECO:0000313" key="5">
    <source>
        <dbReference type="Proteomes" id="UP000244755"/>
    </source>
</evidence>
<dbReference type="Pfam" id="PF13380">
    <property type="entry name" value="CoA_binding_2"/>
    <property type="match status" value="1"/>
</dbReference>
<reference evidence="4 5" key="1">
    <citation type="submission" date="2018-04" db="EMBL/GenBank/DDBJ databases">
        <title>Methylobacterium sp. PR1016A genome.</title>
        <authorList>
            <person name="Park W."/>
        </authorList>
    </citation>
    <scope>NUCLEOTIDE SEQUENCE [LARGE SCALE GENOMIC DNA]</scope>
    <source>
        <strain evidence="4 5">PR1016A</strain>
    </source>
</reference>
<name>A0A2R4WMJ1_9HYPH</name>
<dbReference type="GO" id="GO:0046872">
    <property type="term" value="F:metal ion binding"/>
    <property type="evidence" value="ECO:0007669"/>
    <property type="project" value="InterPro"/>
</dbReference>
<dbReference type="Pfam" id="PF13607">
    <property type="entry name" value="Succ_CoA_lig"/>
    <property type="match status" value="1"/>
</dbReference>
<dbReference type="SUPFAM" id="SSF56059">
    <property type="entry name" value="Glutathione synthetase ATP-binding domain-like"/>
    <property type="match status" value="1"/>
</dbReference>
<dbReference type="Pfam" id="PF13549">
    <property type="entry name" value="ATP-grasp_5"/>
    <property type="match status" value="1"/>
</dbReference>